<comment type="caution">
    <text evidence="6">The sequence shown here is derived from an EMBL/GenBank/DDBJ whole genome shotgun (WGS) entry which is preliminary data.</text>
</comment>
<proteinExistence type="predicted"/>
<reference evidence="7" key="1">
    <citation type="journal article" date="2019" name="Int. J. Syst. Evol. Microbiol.">
        <title>The Global Catalogue of Microorganisms (GCM) 10K type strain sequencing project: providing services to taxonomists for standard genome sequencing and annotation.</title>
        <authorList>
            <consortium name="The Broad Institute Genomics Platform"/>
            <consortium name="The Broad Institute Genome Sequencing Center for Infectious Disease"/>
            <person name="Wu L."/>
            <person name="Ma J."/>
        </authorList>
    </citation>
    <scope>NUCLEOTIDE SEQUENCE [LARGE SCALE GENOMIC DNA]</scope>
    <source>
        <strain evidence="7">CCUG 55608</strain>
    </source>
</reference>
<dbReference type="PANTHER" id="PTHR42038">
    <property type="match status" value="1"/>
</dbReference>
<evidence type="ECO:0000256" key="5">
    <source>
        <dbReference type="SAM" id="Phobius"/>
    </source>
</evidence>
<evidence type="ECO:0000256" key="3">
    <source>
        <dbReference type="ARBA" id="ARBA00022989"/>
    </source>
</evidence>
<keyword evidence="2 5" id="KW-0812">Transmembrane</keyword>
<name>A0ABW3QM29_9BACT</name>
<protein>
    <submittedName>
        <fullName evidence="6">Uncharacterized protein</fullName>
    </submittedName>
</protein>
<sequence>MKTPCTFSPTDWINTCDYTPLELSLILMGTLFWNLAYVFIIRNGIRYRYVEMPCLAGSANFAWEFAWSFLLITDMGALFSWGLRGWFFLDIVIFALLLRFGNKQLTSPIIRPYQPLIEWTVFLFWIPVFYYFYQEGYDTSMGATSAYVITVVMEAMFIYHFVKHPPGSYFEPAVGWCRLFGNGAMSIFVGIKYPSMHFLQLLAVAVFVLDLIYVILQHRHATFNSNQVAVVKQPADPTLAL</sequence>
<feature type="transmembrane region" description="Helical" evidence="5">
    <location>
        <begin position="145"/>
        <end position="162"/>
    </location>
</feature>
<evidence type="ECO:0000313" key="7">
    <source>
        <dbReference type="Proteomes" id="UP001597116"/>
    </source>
</evidence>
<dbReference type="RefSeq" id="WP_265992309.1">
    <property type="nucleotide sequence ID" value="NZ_CP110973.1"/>
</dbReference>
<feature type="transmembrane region" description="Helical" evidence="5">
    <location>
        <begin position="78"/>
        <end position="101"/>
    </location>
</feature>
<dbReference type="Pfam" id="PF25129">
    <property type="entry name" value="Pyr4-TMTC"/>
    <property type="match status" value="1"/>
</dbReference>
<evidence type="ECO:0000313" key="6">
    <source>
        <dbReference type="EMBL" id="MFD1141815.1"/>
    </source>
</evidence>
<accession>A0ABW3QM29</accession>
<feature type="transmembrane region" description="Helical" evidence="5">
    <location>
        <begin position="20"/>
        <end position="40"/>
    </location>
</feature>
<feature type="transmembrane region" description="Helical" evidence="5">
    <location>
        <begin position="197"/>
        <end position="216"/>
    </location>
</feature>
<dbReference type="Proteomes" id="UP001597116">
    <property type="component" value="Unassembled WGS sequence"/>
</dbReference>
<gene>
    <name evidence="6" type="ORF">ACFQ4C_11880</name>
</gene>
<keyword evidence="3 5" id="KW-1133">Transmembrane helix</keyword>
<organism evidence="6 7">
    <name type="scientific">Larkinella insperata</name>
    <dbReference type="NCBI Taxonomy" id="332158"/>
    <lineage>
        <taxon>Bacteria</taxon>
        <taxon>Pseudomonadati</taxon>
        <taxon>Bacteroidota</taxon>
        <taxon>Cytophagia</taxon>
        <taxon>Cytophagales</taxon>
        <taxon>Spirosomataceae</taxon>
        <taxon>Larkinella</taxon>
    </lineage>
</organism>
<dbReference type="PANTHER" id="PTHR42038:SF2">
    <property type="entry name" value="TERPENE CYCLASE AUSL"/>
    <property type="match status" value="1"/>
</dbReference>
<keyword evidence="7" id="KW-1185">Reference proteome</keyword>
<dbReference type="EMBL" id="JBHTLP010000008">
    <property type="protein sequence ID" value="MFD1141815.1"/>
    <property type="molecule type" value="Genomic_DNA"/>
</dbReference>
<evidence type="ECO:0000256" key="2">
    <source>
        <dbReference type="ARBA" id="ARBA00022692"/>
    </source>
</evidence>
<keyword evidence="4 5" id="KW-0472">Membrane</keyword>
<feature type="transmembrane region" description="Helical" evidence="5">
    <location>
        <begin position="113"/>
        <end position="133"/>
    </location>
</feature>
<evidence type="ECO:0000256" key="1">
    <source>
        <dbReference type="ARBA" id="ARBA00004141"/>
    </source>
</evidence>
<comment type="subcellular location">
    <subcellularLocation>
        <location evidence="1">Membrane</location>
        <topology evidence="1">Multi-pass membrane protein</topology>
    </subcellularLocation>
</comment>
<evidence type="ECO:0000256" key="4">
    <source>
        <dbReference type="ARBA" id="ARBA00023136"/>
    </source>
</evidence>
<dbReference type="InterPro" id="IPR039020">
    <property type="entry name" value="PaxB-like"/>
</dbReference>